<feature type="domain" description="VOC" evidence="2">
    <location>
        <begin position="11"/>
        <end position="135"/>
    </location>
</feature>
<dbReference type="CDD" id="cd06587">
    <property type="entry name" value="VOC"/>
    <property type="match status" value="1"/>
</dbReference>
<evidence type="ECO:0000256" key="1">
    <source>
        <dbReference type="ARBA" id="ARBA00022723"/>
    </source>
</evidence>
<dbReference type="PANTHER" id="PTHR36113:SF6">
    <property type="entry name" value="FOSFOMYCIN RESISTANCE PROTEIN FOSX"/>
    <property type="match status" value="1"/>
</dbReference>
<keyword evidence="1" id="KW-0479">Metal-binding</keyword>
<dbReference type="InterPro" id="IPR029068">
    <property type="entry name" value="Glyas_Bleomycin-R_OHBP_Dase"/>
</dbReference>
<dbReference type="PROSITE" id="PS51819">
    <property type="entry name" value="VOC"/>
    <property type="match status" value="1"/>
</dbReference>
<dbReference type="Gene3D" id="3.10.180.10">
    <property type="entry name" value="2,3-Dihydroxybiphenyl 1,2-Dioxygenase, domain 1"/>
    <property type="match status" value="1"/>
</dbReference>
<reference evidence="3 4" key="1">
    <citation type="submission" date="2016-12" db="EMBL/GenBank/DDBJ databases">
        <title>The draft genome sequence of Actinophytocola sp. 11-183.</title>
        <authorList>
            <person name="Wang W."/>
            <person name="Yuan L."/>
        </authorList>
    </citation>
    <scope>NUCLEOTIDE SEQUENCE [LARGE SCALE GENOMIC DNA]</scope>
    <source>
        <strain evidence="3 4">11-183</strain>
    </source>
</reference>
<dbReference type="Pfam" id="PF00903">
    <property type="entry name" value="Glyoxalase"/>
    <property type="match status" value="1"/>
</dbReference>
<keyword evidence="4" id="KW-1185">Reference proteome</keyword>
<dbReference type="EMBL" id="MSIE01000002">
    <property type="protein sequence ID" value="OLF19300.1"/>
    <property type="molecule type" value="Genomic_DNA"/>
</dbReference>
<dbReference type="AlphaFoldDB" id="A0A1Q8CY79"/>
<evidence type="ECO:0000259" key="2">
    <source>
        <dbReference type="PROSITE" id="PS51819"/>
    </source>
</evidence>
<dbReference type="InterPro" id="IPR051332">
    <property type="entry name" value="Fosfomycin_Res_Enzymes"/>
</dbReference>
<dbReference type="InterPro" id="IPR004360">
    <property type="entry name" value="Glyas_Fos-R_dOase_dom"/>
</dbReference>
<dbReference type="GO" id="GO:0004462">
    <property type="term" value="F:lactoylglutathione lyase activity"/>
    <property type="evidence" value="ECO:0007669"/>
    <property type="project" value="InterPro"/>
</dbReference>
<organism evidence="3 4">
    <name type="scientific">Actinophytocola xanthii</name>
    <dbReference type="NCBI Taxonomy" id="1912961"/>
    <lineage>
        <taxon>Bacteria</taxon>
        <taxon>Bacillati</taxon>
        <taxon>Actinomycetota</taxon>
        <taxon>Actinomycetes</taxon>
        <taxon>Pseudonocardiales</taxon>
        <taxon>Pseudonocardiaceae</taxon>
    </lineage>
</organism>
<name>A0A1Q8CY79_9PSEU</name>
<comment type="caution">
    <text evidence="3">The sequence shown here is derived from an EMBL/GenBank/DDBJ whole genome shotgun (WGS) entry which is preliminary data.</text>
</comment>
<dbReference type="OrthoDB" id="317332at2"/>
<dbReference type="SUPFAM" id="SSF54593">
    <property type="entry name" value="Glyoxalase/Bleomycin resistance protein/Dihydroxybiphenyl dioxygenase"/>
    <property type="match status" value="1"/>
</dbReference>
<dbReference type="GO" id="GO:0046872">
    <property type="term" value="F:metal ion binding"/>
    <property type="evidence" value="ECO:0007669"/>
    <property type="project" value="UniProtKB-KW"/>
</dbReference>
<evidence type="ECO:0000313" key="3">
    <source>
        <dbReference type="EMBL" id="OLF19300.1"/>
    </source>
</evidence>
<dbReference type="PROSITE" id="PS00934">
    <property type="entry name" value="GLYOXALASE_I_1"/>
    <property type="match status" value="1"/>
</dbReference>
<dbReference type="Proteomes" id="UP000185596">
    <property type="component" value="Unassembled WGS sequence"/>
</dbReference>
<dbReference type="RefSeq" id="WP_075123904.1">
    <property type="nucleotide sequence ID" value="NZ_MSIE01000002.1"/>
</dbReference>
<accession>A0A1Q8CY79</accession>
<protein>
    <submittedName>
        <fullName evidence="3">Glyoxalase</fullName>
    </submittedName>
</protein>
<dbReference type="InterPro" id="IPR018146">
    <property type="entry name" value="Glyoxalase_1_CS"/>
</dbReference>
<proteinExistence type="predicted"/>
<evidence type="ECO:0000313" key="4">
    <source>
        <dbReference type="Proteomes" id="UP000185596"/>
    </source>
</evidence>
<gene>
    <name evidence="3" type="ORF">BU204_02840</name>
</gene>
<sequence length="154" mass="16360">MGQSVAISALQTGHVGLNVTDIERSLPFYVEVFGFEVLSEGKDEGRRWAFLGREGRLLVTLWQQSRSGFAASSAGLHHLSFQVEAIDEVRAVEQVLRGLDASFQYDGVVPHGEGASSGGIFFSDPDGIRLEVYAPTGADTAPAPAGAAPTCGFF</sequence>
<dbReference type="STRING" id="1912961.BU204_02840"/>
<dbReference type="InterPro" id="IPR037523">
    <property type="entry name" value="VOC_core"/>
</dbReference>
<dbReference type="PANTHER" id="PTHR36113">
    <property type="entry name" value="LYASE, PUTATIVE-RELATED-RELATED"/>
    <property type="match status" value="1"/>
</dbReference>